<protein>
    <recommendedName>
        <fullName evidence="3">Glycosyltransferase 2-like domain-containing protein</fullName>
    </recommendedName>
</protein>
<keyword evidence="1" id="KW-0812">Transmembrane</keyword>
<feature type="transmembrane region" description="Helical" evidence="1">
    <location>
        <begin position="74"/>
        <end position="94"/>
    </location>
</feature>
<dbReference type="EMBL" id="UINC01191785">
    <property type="protein sequence ID" value="SVE06593.1"/>
    <property type="molecule type" value="Genomic_DNA"/>
</dbReference>
<accession>A0A383AG71</accession>
<evidence type="ECO:0008006" key="3">
    <source>
        <dbReference type="Google" id="ProtNLM"/>
    </source>
</evidence>
<gene>
    <name evidence="2" type="ORF">METZ01_LOCUS459447</name>
</gene>
<sequence length="147" mass="17395">LNGGATVWRQDILKNHPHREIISRWAVYEDMIFSYPIGLVYPLYICATAAIKTEDFQLAKESPKLSRYQGKTHFLWGVYFVQINPQLSISQFYYKKFLEILVFLIKGLFRQEFHRYYLVMGMLSGFFLSLNCIIRKQNTIELIEAKN</sequence>
<feature type="transmembrane region" description="Helical" evidence="1">
    <location>
        <begin position="32"/>
        <end position="53"/>
    </location>
</feature>
<keyword evidence="1" id="KW-0472">Membrane</keyword>
<evidence type="ECO:0000256" key="1">
    <source>
        <dbReference type="SAM" id="Phobius"/>
    </source>
</evidence>
<keyword evidence="1" id="KW-1133">Transmembrane helix</keyword>
<proteinExistence type="predicted"/>
<reference evidence="2" key="1">
    <citation type="submission" date="2018-05" db="EMBL/GenBank/DDBJ databases">
        <authorList>
            <person name="Lanie J.A."/>
            <person name="Ng W.-L."/>
            <person name="Kazmierczak K.M."/>
            <person name="Andrzejewski T.M."/>
            <person name="Davidsen T.M."/>
            <person name="Wayne K.J."/>
            <person name="Tettelin H."/>
            <person name="Glass J.I."/>
            <person name="Rusch D."/>
            <person name="Podicherti R."/>
            <person name="Tsui H.-C.T."/>
            <person name="Winkler M.E."/>
        </authorList>
    </citation>
    <scope>NUCLEOTIDE SEQUENCE</scope>
</reference>
<feature type="transmembrane region" description="Helical" evidence="1">
    <location>
        <begin position="114"/>
        <end position="134"/>
    </location>
</feature>
<organism evidence="2">
    <name type="scientific">marine metagenome</name>
    <dbReference type="NCBI Taxonomy" id="408172"/>
    <lineage>
        <taxon>unclassified sequences</taxon>
        <taxon>metagenomes</taxon>
        <taxon>ecological metagenomes</taxon>
    </lineage>
</organism>
<evidence type="ECO:0000313" key="2">
    <source>
        <dbReference type="EMBL" id="SVE06593.1"/>
    </source>
</evidence>
<name>A0A383AG71_9ZZZZ</name>
<dbReference type="AlphaFoldDB" id="A0A383AG71"/>
<feature type="non-terminal residue" evidence="2">
    <location>
        <position position="1"/>
    </location>
</feature>